<dbReference type="EMBL" id="JABBGH010000002">
    <property type="protein sequence ID" value="NML66558.1"/>
    <property type="molecule type" value="Genomic_DNA"/>
</dbReference>
<protein>
    <recommendedName>
        <fullName evidence="3">STAS/SEC14 domain-containing protein</fullName>
    </recommendedName>
</protein>
<evidence type="ECO:0008006" key="3">
    <source>
        <dbReference type="Google" id="ProtNLM"/>
    </source>
</evidence>
<comment type="caution">
    <text evidence="1">The sequence shown here is derived from an EMBL/GenBank/DDBJ whole genome shotgun (WGS) entry which is preliminary data.</text>
</comment>
<proteinExistence type="predicted"/>
<gene>
    <name evidence="1" type="ORF">HHL22_15220</name>
</gene>
<reference evidence="1 2" key="1">
    <citation type="submission" date="2020-04" db="EMBL/GenBank/DDBJ databases">
        <title>Hymenobacter polaris sp. nov., isolated from Arctic soil.</title>
        <authorList>
            <person name="Dahal R.H."/>
        </authorList>
    </citation>
    <scope>NUCLEOTIDE SEQUENCE [LARGE SCALE GENOMIC DNA]</scope>
    <source>
        <strain evidence="1 2">RP-2-7</strain>
    </source>
</reference>
<dbReference type="RefSeq" id="WP_169532192.1">
    <property type="nucleotide sequence ID" value="NZ_JABBGH010000002.1"/>
</dbReference>
<evidence type="ECO:0000313" key="2">
    <source>
        <dbReference type="Proteomes" id="UP000559626"/>
    </source>
</evidence>
<evidence type="ECO:0000313" key="1">
    <source>
        <dbReference type="EMBL" id="NML66558.1"/>
    </source>
</evidence>
<keyword evidence="2" id="KW-1185">Reference proteome</keyword>
<sequence length="142" mass="15619">MKVPAKQAPALLFENAAGQVLADSAGFLRLVWSANARQLTDTQSLMRAVSQHLRQRGWSRLLGDQTNLVPFSPEEQHWIGQEWLPGEARTSGYRHGAILVSSHVLSRLATAAITSAQPASGLRYRSFDDEATAVSWLLRQPA</sequence>
<accession>A0A7Y0AFS4</accession>
<dbReference type="AlphaFoldDB" id="A0A7Y0AFS4"/>
<name>A0A7Y0AFS4_9BACT</name>
<dbReference type="Proteomes" id="UP000559626">
    <property type="component" value="Unassembled WGS sequence"/>
</dbReference>
<organism evidence="1 2">
    <name type="scientific">Hymenobacter polaris</name>
    <dbReference type="NCBI Taxonomy" id="2682546"/>
    <lineage>
        <taxon>Bacteria</taxon>
        <taxon>Pseudomonadati</taxon>
        <taxon>Bacteroidota</taxon>
        <taxon>Cytophagia</taxon>
        <taxon>Cytophagales</taxon>
        <taxon>Hymenobacteraceae</taxon>
        <taxon>Hymenobacter</taxon>
    </lineage>
</organism>